<dbReference type="EMBL" id="CDMC01000021">
    <property type="protein sequence ID" value="CEL10912.1"/>
    <property type="molecule type" value="Genomic_DNA"/>
</dbReference>
<dbReference type="PROSITE" id="PS51471">
    <property type="entry name" value="FE2OG_OXY"/>
    <property type="match status" value="1"/>
</dbReference>
<dbReference type="InterPro" id="IPR044861">
    <property type="entry name" value="IPNS-like_FE2OG_OXY"/>
</dbReference>
<proteinExistence type="inferred from homology"/>
<dbReference type="FunFam" id="2.60.120.330:FF:000057">
    <property type="entry name" value="Oxidoreductase, 2OG-Fe(II) oxygenase family, putative"/>
    <property type="match status" value="1"/>
</dbReference>
<gene>
    <name evidence="5" type="ORF">ASPCAL14019</name>
</gene>
<dbReference type="SUPFAM" id="SSF51197">
    <property type="entry name" value="Clavaminate synthase-like"/>
    <property type="match status" value="1"/>
</dbReference>
<dbReference type="InterPro" id="IPR005123">
    <property type="entry name" value="Oxoglu/Fe-dep_dioxygenase_dom"/>
</dbReference>
<dbReference type="OMA" id="KWYPELY"/>
<dbReference type="PANTHER" id="PTHR47990">
    <property type="entry name" value="2-OXOGLUTARATE (2OG) AND FE(II)-DEPENDENT OXYGENASE SUPERFAMILY PROTEIN-RELATED"/>
    <property type="match status" value="1"/>
</dbReference>
<keyword evidence="2" id="KW-0479">Metal-binding</keyword>
<keyword evidence="3" id="KW-1133">Transmembrane helix</keyword>
<dbReference type="InterPro" id="IPR050231">
    <property type="entry name" value="Iron_ascorbate_oxido_reductase"/>
</dbReference>
<dbReference type="InterPro" id="IPR026992">
    <property type="entry name" value="DIOX_N"/>
</dbReference>
<keyword evidence="6" id="KW-1185">Reference proteome</keyword>
<evidence type="ECO:0000256" key="1">
    <source>
        <dbReference type="ARBA" id="ARBA00008056"/>
    </source>
</evidence>
<feature type="domain" description="Fe2OG dioxygenase" evidence="4">
    <location>
        <begin position="205"/>
        <end position="304"/>
    </location>
</feature>
<name>A0A0U5GGT3_ASPCI</name>
<accession>A0A0U5GGT3</accession>
<comment type="similarity">
    <text evidence="1 2">Belongs to the iron/ascorbate-dependent oxidoreductase family.</text>
</comment>
<evidence type="ECO:0000313" key="6">
    <source>
        <dbReference type="Proteomes" id="UP000054771"/>
    </source>
</evidence>
<dbReference type="GO" id="GO:0046872">
    <property type="term" value="F:metal ion binding"/>
    <property type="evidence" value="ECO:0007669"/>
    <property type="project" value="UniProtKB-KW"/>
</dbReference>
<organism evidence="5 6">
    <name type="scientific">Aspergillus calidoustus</name>
    <dbReference type="NCBI Taxonomy" id="454130"/>
    <lineage>
        <taxon>Eukaryota</taxon>
        <taxon>Fungi</taxon>
        <taxon>Dikarya</taxon>
        <taxon>Ascomycota</taxon>
        <taxon>Pezizomycotina</taxon>
        <taxon>Eurotiomycetes</taxon>
        <taxon>Eurotiomycetidae</taxon>
        <taxon>Eurotiales</taxon>
        <taxon>Aspergillaceae</taxon>
        <taxon>Aspergillus</taxon>
        <taxon>Aspergillus subgen. Nidulantes</taxon>
    </lineage>
</organism>
<keyword evidence="2" id="KW-0408">Iron</keyword>
<dbReference type="InterPro" id="IPR027443">
    <property type="entry name" value="IPNS-like_sf"/>
</dbReference>
<protein>
    <submittedName>
        <fullName evidence="5">Putative FAD/FMN-containing dehydrogenases</fullName>
    </submittedName>
</protein>
<dbReference type="Pfam" id="PF14226">
    <property type="entry name" value="DIOX_N"/>
    <property type="match status" value="1"/>
</dbReference>
<dbReference type="STRING" id="454130.A0A0U5GGT3"/>
<keyword evidence="3" id="KW-0812">Transmembrane</keyword>
<reference evidence="6" key="1">
    <citation type="journal article" date="2016" name="Genome Announc.">
        <title>Draft genome sequences of fungus Aspergillus calidoustus.</title>
        <authorList>
            <person name="Horn F."/>
            <person name="Linde J."/>
            <person name="Mattern D.J."/>
            <person name="Walther G."/>
            <person name="Guthke R."/>
            <person name="Scherlach K."/>
            <person name="Martin K."/>
            <person name="Brakhage A.A."/>
            <person name="Petzke L."/>
            <person name="Valiante V."/>
        </authorList>
    </citation>
    <scope>NUCLEOTIDE SEQUENCE [LARGE SCALE GENOMIC DNA]</scope>
    <source>
        <strain evidence="6">SF006504</strain>
    </source>
</reference>
<evidence type="ECO:0000256" key="3">
    <source>
        <dbReference type="SAM" id="Phobius"/>
    </source>
</evidence>
<sequence>MRGQNRVTPYFRADFLGFTSPVAIINLPLILIVAMSDTFSSIPIIDWRRLQDPETRAETLDQLREAIFVVGFLYLTNHGLENLIKRTHARLPELFDLPTEVKEKCNMINSPSFVGYTRLGAETTAFKTDLREQYDFGTPGMKKWTGTQDIWWRLEGESQYPDVPGVKELVEEYISESAKLSKEFMRFVSESLSLPPDTFASFKGNMDRLKFVKYPQSPPNSQGVGPHKDSAGLFTFLSQDDTGGLQVLNKHGEWIDAPPIEGSLVINIQQGLEAITGGICAATTHRVIAPTTRTRYSIPFFLGVRMDLTLEELRESAAHIVARIPVSDDRKKRAVDVPSEFLSPLYSCFGEAYLRNRIISHPDVGQKWYPELYERYTQQALS</sequence>
<dbReference type="Gene3D" id="2.60.120.330">
    <property type="entry name" value="B-lactam Antibiotic, Isopenicillin N Synthase, Chain"/>
    <property type="match status" value="1"/>
</dbReference>
<dbReference type="OrthoDB" id="627829at2759"/>
<dbReference type="Pfam" id="PF03171">
    <property type="entry name" value="2OG-FeII_Oxy"/>
    <property type="match status" value="1"/>
</dbReference>
<dbReference type="AlphaFoldDB" id="A0A0U5GGT3"/>
<feature type="transmembrane region" description="Helical" evidence="3">
    <location>
        <begin position="12"/>
        <end position="35"/>
    </location>
</feature>
<keyword evidence="3" id="KW-0472">Membrane</keyword>
<dbReference type="GO" id="GO:0016491">
    <property type="term" value="F:oxidoreductase activity"/>
    <property type="evidence" value="ECO:0007669"/>
    <property type="project" value="UniProtKB-KW"/>
</dbReference>
<evidence type="ECO:0000259" key="4">
    <source>
        <dbReference type="PROSITE" id="PS51471"/>
    </source>
</evidence>
<evidence type="ECO:0000256" key="2">
    <source>
        <dbReference type="RuleBase" id="RU003682"/>
    </source>
</evidence>
<dbReference type="Proteomes" id="UP000054771">
    <property type="component" value="Unassembled WGS sequence"/>
</dbReference>
<keyword evidence="2" id="KW-0560">Oxidoreductase</keyword>
<dbReference type="GO" id="GO:0044283">
    <property type="term" value="P:small molecule biosynthetic process"/>
    <property type="evidence" value="ECO:0007669"/>
    <property type="project" value="UniProtKB-ARBA"/>
</dbReference>
<evidence type="ECO:0000313" key="5">
    <source>
        <dbReference type="EMBL" id="CEL10912.1"/>
    </source>
</evidence>